<evidence type="ECO:0008006" key="4">
    <source>
        <dbReference type="Google" id="ProtNLM"/>
    </source>
</evidence>
<feature type="region of interest" description="Disordered" evidence="1">
    <location>
        <begin position="92"/>
        <end position="157"/>
    </location>
</feature>
<accession>A0AAC9IRG1</accession>
<evidence type="ECO:0000313" key="3">
    <source>
        <dbReference type="Proteomes" id="UP000182060"/>
    </source>
</evidence>
<sequence length="306" mass="30359">MQRYTNILVNGFGNVVAGASVQVLTMPSGSLASIYSDDGITSASNPLISDVGGSFTFYAADGTYSLLISGNGIQSETVTNIILTSPLYGPTGPQGNSITGPTGPASTVAGPTGPVSTVAGPTGPVSTVAGPTGPVSTTPGPTGPTGAASAVAGPTGPTGSATMTYPGAGIAVSTGSAWGTPLIAPSGAIVGTTDFQTLSLKRVTPRAVTTTSSATPTINTDSTDIYGLTAQAVNITSFTTNLSGTPTDGQKLWIYIVGTAARTIAWGTSFEASTVALPTTTVTTNRLDVGFVWNAATLKWRCVAVA</sequence>
<feature type="compositionally biased region" description="Low complexity" evidence="1">
    <location>
        <begin position="127"/>
        <end position="157"/>
    </location>
</feature>
<dbReference type="AlphaFoldDB" id="A0AAC9IRG1"/>
<name>A0AAC9IRG1_9BURK</name>
<protein>
    <recommendedName>
        <fullName evidence="4">Collagen triple helix repeat</fullName>
    </recommendedName>
</protein>
<reference evidence="2" key="1">
    <citation type="journal article" date="2017" name="Appl. Environ. Microbiol.">
        <title>Microdiversification of a pelagic Polynucleobacter species is mainly driven by acquisition of genomic islands from a partially interspecific gene pool.</title>
        <authorList>
            <person name="Hoetzinger M."/>
            <person name="Hahn M.W."/>
            <person name="Jezberova J."/>
            <person name="Schmidt J."/>
            <person name="Koll U."/>
        </authorList>
    </citation>
    <scope>NUCLEOTIDE SEQUENCE</scope>
    <source>
        <strain evidence="2">MWH-RechtKol4</strain>
    </source>
</reference>
<proteinExistence type="predicted"/>
<dbReference type="Proteomes" id="UP000182060">
    <property type="component" value="Chromosome"/>
</dbReference>
<evidence type="ECO:0000313" key="2">
    <source>
        <dbReference type="EMBL" id="APC01324.1"/>
    </source>
</evidence>
<dbReference type="EMBL" id="CP015017">
    <property type="protein sequence ID" value="APC01324.1"/>
    <property type="molecule type" value="Genomic_DNA"/>
</dbReference>
<evidence type="ECO:0000256" key="1">
    <source>
        <dbReference type="SAM" id="MobiDB-lite"/>
    </source>
</evidence>
<gene>
    <name evidence="2" type="ORF">AOC25_06720</name>
</gene>
<organism evidence="2 3">
    <name type="scientific">Polynucleobacter asymbioticus</name>
    <dbReference type="NCBI Taxonomy" id="576611"/>
    <lineage>
        <taxon>Bacteria</taxon>
        <taxon>Pseudomonadati</taxon>
        <taxon>Pseudomonadota</taxon>
        <taxon>Betaproteobacteria</taxon>
        <taxon>Burkholderiales</taxon>
        <taxon>Burkholderiaceae</taxon>
        <taxon>Polynucleobacter</taxon>
    </lineage>
</organism>
<dbReference type="RefSeq" id="WP_071540132.1">
    <property type="nucleotide sequence ID" value="NZ_CP015017.1"/>
</dbReference>